<comment type="caution">
    <text evidence="2">The sequence shown here is derived from an EMBL/GenBank/DDBJ whole genome shotgun (WGS) entry which is preliminary data.</text>
</comment>
<dbReference type="Proteomes" id="UP000298030">
    <property type="component" value="Unassembled WGS sequence"/>
</dbReference>
<feature type="region of interest" description="Disordered" evidence="1">
    <location>
        <begin position="145"/>
        <end position="166"/>
    </location>
</feature>
<protein>
    <submittedName>
        <fullName evidence="2">Uncharacterized protein</fullName>
    </submittedName>
</protein>
<dbReference type="EMBL" id="QPFP01000105">
    <property type="protein sequence ID" value="TEB21641.1"/>
    <property type="molecule type" value="Genomic_DNA"/>
</dbReference>
<dbReference type="AlphaFoldDB" id="A0A4Y7SIR0"/>
<evidence type="ECO:0000313" key="2">
    <source>
        <dbReference type="EMBL" id="TEB21641.1"/>
    </source>
</evidence>
<name>A0A4Y7SIR0_COPMI</name>
<sequence length="364" mass="39506">MFLTSPRHSDESPIAADWARGRGHGRRMKVQGLTGRTYLGTSHFWDRAHPHWGPTSEAPFIQKPLEEKVFAHFRSLTNSQPTAMILDDEDPFATYLASQYQLGYLEVDPGRHPEALDEWSASIRQQLGELAVFNRAPLPNEVDHTLAGATGSSSQGNVGSSTNPRRRGSANMLFNRALRSACKGIGITAALVHLTQIVTTPPDKQEATVATLAPPILSDPLNTSDPNLISVPKCFTGLLLNGYFPFEVINSALISTNASLPGCKIRISSLPDLASSVVGSDGACTLHFEAELSCNIHASGFPTDPCQLPDTLFKFNVTVPAPVPGMKRKFEESFSDALQNCIPNALRGHFRDDSSEAAALNWCK</sequence>
<evidence type="ECO:0000256" key="1">
    <source>
        <dbReference type="SAM" id="MobiDB-lite"/>
    </source>
</evidence>
<organism evidence="2 3">
    <name type="scientific">Coprinellus micaceus</name>
    <name type="common">Glistening ink-cap mushroom</name>
    <name type="synonym">Coprinus micaceus</name>
    <dbReference type="NCBI Taxonomy" id="71717"/>
    <lineage>
        <taxon>Eukaryota</taxon>
        <taxon>Fungi</taxon>
        <taxon>Dikarya</taxon>
        <taxon>Basidiomycota</taxon>
        <taxon>Agaricomycotina</taxon>
        <taxon>Agaricomycetes</taxon>
        <taxon>Agaricomycetidae</taxon>
        <taxon>Agaricales</taxon>
        <taxon>Agaricineae</taxon>
        <taxon>Psathyrellaceae</taxon>
        <taxon>Coprinellus</taxon>
    </lineage>
</organism>
<feature type="compositionally biased region" description="Polar residues" evidence="1">
    <location>
        <begin position="150"/>
        <end position="163"/>
    </location>
</feature>
<proteinExistence type="predicted"/>
<reference evidence="2 3" key="1">
    <citation type="journal article" date="2019" name="Nat. Ecol. Evol.">
        <title>Megaphylogeny resolves global patterns of mushroom evolution.</title>
        <authorList>
            <person name="Varga T."/>
            <person name="Krizsan K."/>
            <person name="Foldi C."/>
            <person name="Dima B."/>
            <person name="Sanchez-Garcia M."/>
            <person name="Sanchez-Ramirez S."/>
            <person name="Szollosi G.J."/>
            <person name="Szarkandi J.G."/>
            <person name="Papp V."/>
            <person name="Albert L."/>
            <person name="Andreopoulos W."/>
            <person name="Angelini C."/>
            <person name="Antonin V."/>
            <person name="Barry K.W."/>
            <person name="Bougher N.L."/>
            <person name="Buchanan P."/>
            <person name="Buyck B."/>
            <person name="Bense V."/>
            <person name="Catcheside P."/>
            <person name="Chovatia M."/>
            <person name="Cooper J."/>
            <person name="Damon W."/>
            <person name="Desjardin D."/>
            <person name="Finy P."/>
            <person name="Geml J."/>
            <person name="Haridas S."/>
            <person name="Hughes K."/>
            <person name="Justo A."/>
            <person name="Karasinski D."/>
            <person name="Kautmanova I."/>
            <person name="Kiss B."/>
            <person name="Kocsube S."/>
            <person name="Kotiranta H."/>
            <person name="LaButti K.M."/>
            <person name="Lechner B.E."/>
            <person name="Liimatainen K."/>
            <person name="Lipzen A."/>
            <person name="Lukacs Z."/>
            <person name="Mihaltcheva S."/>
            <person name="Morgado L.N."/>
            <person name="Niskanen T."/>
            <person name="Noordeloos M.E."/>
            <person name="Ohm R.A."/>
            <person name="Ortiz-Santana B."/>
            <person name="Ovrebo C."/>
            <person name="Racz N."/>
            <person name="Riley R."/>
            <person name="Savchenko A."/>
            <person name="Shiryaev A."/>
            <person name="Soop K."/>
            <person name="Spirin V."/>
            <person name="Szebenyi C."/>
            <person name="Tomsovsky M."/>
            <person name="Tulloss R.E."/>
            <person name="Uehling J."/>
            <person name="Grigoriev I.V."/>
            <person name="Vagvolgyi C."/>
            <person name="Papp T."/>
            <person name="Martin F.M."/>
            <person name="Miettinen O."/>
            <person name="Hibbett D.S."/>
            <person name="Nagy L.G."/>
        </authorList>
    </citation>
    <scope>NUCLEOTIDE SEQUENCE [LARGE SCALE GENOMIC DNA]</scope>
    <source>
        <strain evidence="2 3">FP101781</strain>
    </source>
</reference>
<gene>
    <name evidence="2" type="ORF">FA13DRAFT_1716660</name>
</gene>
<accession>A0A4Y7SIR0</accession>
<evidence type="ECO:0000313" key="3">
    <source>
        <dbReference type="Proteomes" id="UP000298030"/>
    </source>
</evidence>
<keyword evidence="3" id="KW-1185">Reference proteome</keyword>